<feature type="domain" description="Sugar fermentation stimulation protein C-terminal" evidence="1">
    <location>
        <begin position="87"/>
        <end position="222"/>
    </location>
</feature>
<dbReference type="Pfam" id="PF17746">
    <property type="entry name" value="SfsA_N"/>
    <property type="match status" value="1"/>
</dbReference>
<organism evidence="3 4">
    <name type="scientific">Zestosphaera tikiterensis</name>
    <dbReference type="NCBI Taxonomy" id="1973259"/>
    <lineage>
        <taxon>Archaea</taxon>
        <taxon>Thermoproteota</taxon>
        <taxon>Thermoprotei</taxon>
        <taxon>Desulfurococcales</taxon>
        <taxon>Desulfurococcaceae</taxon>
        <taxon>Zestosphaera</taxon>
    </lineage>
</organism>
<dbReference type="InterPro" id="IPR041465">
    <property type="entry name" value="SfsA_N"/>
</dbReference>
<accession>A0A2R7Y544</accession>
<evidence type="ECO:0000259" key="1">
    <source>
        <dbReference type="Pfam" id="PF03749"/>
    </source>
</evidence>
<dbReference type="EMBL" id="NBVN01000004">
    <property type="protein sequence ID" value="PUA32487.1"/>
    <property type="molecule type" value="Genomic_DNA"/>
</dbReference>
<evidence type="ECO:0000259" key="2">
    <source>
        <dbReference type="Pfam" id="PF17746"/>
    </source>
</evidence>
<dbReference type="Gene3D" id="2.40.50.580">
    <property type="match status" value="1"/>
</dbReference>
<gene>
    <name evidence="3" type="ORF">B7O98_07485</name>
</gene>
<proteinExistence type="predicted"/>
<name>A0A2R7Y544_9CREN</name>
<dbReference type="AlphaFoldDB" id="A0A2R7Y544"/>
<dbReference type="GO" id="GO:0003677">
    <property type="term" value="F:DNA binding"/>
    <property type="evidence" value="ECO:0007669"/>
    <property type="project" value="InterPro"/>
</dbReference>
<dbReference type="Proteomes" id="UP000244093">
    <property type="component" value="Unassembled WGS sequence"/>
</dbReference>
<dbReference type="InterPro" id="IPR040452">
    <property type="entry name" value="SfsA_C"/>
</dbReference>
<feature type="domain" description="SfsA N-terminal OB" evidence="2">
    <location>
        <begin position="18"/>
        <end position="75"/>
    </location>
</feature>
<reference evidence="3" key="1">
    <citation type="submission" date="2017-04" db="EMBL/GenBank/DDBJ databases">
        <authorList>
            <person name="Afonso C.L."/>
            <person name="Miller P.J."/>
            <person name="Scott M.A."/>
            <person name="Spackman E."/>
            <person name="Goraichik I."/>
            <person name="Dimitrov K.M."/>
            <person name="Suarez D.L."/>
            <person name="Swayne D.E."/>
        </authorList>
    </citation>
    <scope>NUCLEOTIDE SEQUENCE</scope>
    <source>
        <strain evidence="3">NZ3</strain>
    </source>
</reference>
<evidence type="ECO:0000313" key="3">
    <source>
        <dbReference type="EMBL" id="PUA32487.1"/>
    </source>
</evidence>
<evidence type="ECO:0000313" key="4">
    <source>
        <dbReference type="Proteomes" id="UP000244093"/>
    </source>
</evidence>
<dbReference type="NCBIfam" id="TIGR00230">
    <property type="entry name" value="sfsA"/>
    <property type="match status" value="1"/>
</dbReference>
<dbReference type="Gene3D" id="3.40.1350.60">
    <property type="match status" value="1"/>
</dbReference>
<dbReference type="PANTHER" id="PTHR30545:SF2">
    <property type="entry name" value="SUGAR FERMENTATION STIMULATION PROTEIN A"/>
    <property type="match status" value="1"/>
</dbReference>
<dbReference type="CDD" id="cd22358">
    <property type="entry name" value="SfsA-like_archaeal"/>
    <property type="match status" value="1"/>
</dbReference>
<comment type="caution">
    <text evidence="3">The sequence shown here is derived from an EMBL/GenBank/DDBJ whole genome shotgun (WGS) entry which is preliminary data.</text>
</comment>
<dbReference type="PANTHER" id="PTHR30545">
    <property type="entry name" value="SUGAR FERMENTATION STIMULATION PROTEIN A"/>
    <property type="match status" value="1"/>
</dbReference>
<reference evidence="3" key="2">
    <citation type="journal article" date="2018" name="Syst. Appl. Microbiol.">
        <title>A new symbiotic nanoarchaeote (Candidatus Nanoclepta minutus) and its host (Zestosphaera tikiterensis gen. nov., sp. nov.) from a New Zealand hot spring.</title>
        <authorList>
            <person name="St John E."/>
            <person name="Liu Y."/>
            <person name="Podar M."/>
            <person name="Stott M.B."/>
            <person name="Meneghin J."/>
            <person name="Chen Z."/>
            <person name="Lagutin K."/>
            <person name="Mitchell K."/>
            <person name="Reysenbach A.L."/>
        </authorList>
    </citation>
    <scope>NUCLEOTIDE SEQUENCE [LARGE SCALE GENOMIC DNA]</scope>
    <source>
        <strain evidence="3">NZ3</strain>
    </source>
</reference>
<protein>
    <submittedName>
        <fullName evidence="3">Sugar fermentation stimulation protein SfsA</fullName>
    </submittedName>
</protein>
<dbReference type="Pfam" id="PF03749">
    <property type="entry name" value="SfsA"/>
    <property type="match status" value="1"/>
</dbReference>
<dbReference type="InterPro" id="IPR005224">
    <property type="entry name" value="SfsA"/>
</dbReference>
<sequence>MLSKTVLCVEGLSKAILVKRVNRFTVMVDDGISVFPVHNTNTGRLEEFLVTGREVLIKPIKGVKLTHRLVSVKDVEGLYAIVDTITQNEAFIKLVDEGLIPYFKDCFVLKRNPKIDDVVFDYLFKCGKDEAVIETKSAVLRGFNNEAMYPDCSTARGRKHVSKLIELSDKGCKAYVVFIAALPKPKCFKPYREADPQLEKLLKVALDSGVNVKALSIYMDPQGWVILDDADLPLCSEWLSSKS</sequence>